<name>A0A2T6ZSP1_TUBBO</name>
<feature type="region of interest" description="Disordered" evidence="6">
    <location>
        <begin position="1"/>
        <end position="95"/>
    </location>
</feature>
<feature type="compositionally biased region" description="Low complexity" evidence="6">
    <location>
        <begin position="310"/>
        <end position="326"/>
    </location>
</feature>
<keyword evidence="11" id="KW-1185">Reference proteome</keyword>
<evidence type="ECO:0000256" key="1">
    <source>
        <dbReference type="ARBA" id="ARBA00004141"/>
    </source>
</evidence>
<feature type="transmembrane region" description="Helical" evidence="7">
    <location>
        <begin position="793"/>
        <end position="814"/>
    </location>
</feature>
<comment type="similarity">
    <text evidence="5">Belongs to the ThrE exporter (TC 2.A.79) family.</text>
</comment>
<feature type="transmembrane region" description="Helical" evidence="7">
    <location>
        <begin position="682"/>
        <end position="700"/>
    </location>
</feature>
<feature type="compositionally biased region" description="Basic residues" evidence="6">
    <location>
        <begin position="353"/>
        <end position="362"/>
    </location>
</feature>
<evidence type="ECO:0000259" key="8">
    <source>
        <dbReference type="Pfam" id="PF06738"/>
    </source>
</evidence>
<dbReference type="GO" id="GO:0016020">
    <property type="term" value="C:membrane"/>
    <property type="evidence" value="ECO:0007669"/>
    <property type="project" value="UniProtKB-SubCell"/>
</dbReference>
<comment type="caution">
    <text evidence="10">The sequence shown here is derived from an EMBL/GenBank/DDBJ whole genome shotgun (WGS) entry which is preliminary data.</text>
</comment>
<evidence type="ECO:0000256" key="5">
    <source>
        <dbReference type="ARBA" id="ARBA00034125"/>
    </source>
</evidence>
<feature type="transmembrane region" description="Helical" evidence="7">
    <location>
        <begin position="659"/>
        <end position="676"/>
    </location>
</feature>
<sequence length="824" mass="88763">MSDLPPTGPFPDGPEASEANDSSANSSRGGSGNHRVRFGSGEALDVQNNRHTFDLRSPENYQSSDSGSPVPDFPAIKTPPITLISSNTSPSGRIGTRDEYFSPPIDTTDTPVEVPALPLKAPPKAIIFSRNDEDLELNEKYDKFTENDRLSSQERAARLGRIGSYSAPSSVHNSAHNSPTLTAYSVGAGQAQGGVPVDDIPLPDLGNTPPQDCSGPENTERNKVTVTREAYELVRQHTTRGVAVSNGLFMAGGVETSDHSPRSGATTPVAHQHEGYVRPPSQYRGGVLGSLLKLYNPPGNYGNHYDNGRRSSMGSTGSRTGSGRTTSKWHNRRGLLAASATLPAPTGPAVKKDRPKMRHRPHSVGTISHFGFKSRLGPRCSCRITVHIAETLARHKYILKLCRALMLYGAPTHRLEEYMKMTSRVLEIDGQFLYIPGCMVISFGDSSTHTSEMQIVRTNQGVDLGKLQDTHEVYKEVVHDMIGVEEATKRLNEIMNRKPKHSPWILIPVFGIASASVGPFGFQARLIDMPILFVLGCILGFLQLIVAPNSELYSNVFEISAAIITSFLARAFGSIRGGSVFCFSALAQASLALILPGYIILCGSLELQSRNLVAGSVRMFYAIVYSLFLGFGITIGSALYGLVDSNATSATTCQDPLDWKWNFLFVPIFTWCLLTINQAKWLQAPVMIAISMVGYIVNFFSSQRFASQPQVANSLGAFAVGVLGNLYSRVGRGLAFAAMLPAIFVQVPSGLAAQGSLISGIQNADAMINRSSGAPSPTSSQFNSIVVDVGFSMVQVAIGITVGLFAAALVVYPFGKKRSGLFSF</sequence>
<protein>
    <recommendedName>
        <fullName evidence="12">Threonine/serine exporter-like N-terminal domain-containing protein</fullName>
    </recommendedName>
</protein>
<feature type="region of interest" description="Disordered" evidence="6">
    <location>
        <begin position="342"/>
        <end position="364"/>
    </location>
</feature>
<reference evidence="10 11" key="1">
    <citation type="submission" date="2017-04" db="EMBL/GenBank/DDBJ databases">
        <title>Draft genome sequence of Tuber borchii Vittad., a whitish edible truffle.</title>
        <authorList>
            <consortium name="DOE Joint Genome Institute"/>
            <person name="Murat C."/>
            <person name="Kuo A."/>
            <person name="Barry K.W."/>
            <person name="Clum A."/>
            <person name="Dockter R.B."/>
            <person name="Fauchery L."/>
            <person name="Iotti M."/>
            <person name="Kohler A."/>
            <person name="Labutti K."/>
            <person name="Lindquist E.A."/>
            <person name="Lipzen A."/>
            <person name="Ohm R.A."/>
            <person name="Wang M."/>
            <person name="Grigoriev I.V."/>
            <person name="Zambonelli A."/>
            <person name="Martin F.M."/>
        </authorList>
    </citation>
    <scope>NUCLEOTIDE SEQUENCE [LARGE SCALE GENOMIC DNA]</scope>
    <source>
        <strain evidence="10 11">Tbo3840</strain>
    </source>
</reference>
<accession>A0A2T6ZSP1</accession>
<evidence type="ECO:0000259" key="9">
    <source>
        <dbReference type="Pfam" id="PF12821"/>
    </source>
</evidence>
<evidence type="ECO:0000256" key="3">
    <source>
        <dbReference type="ARBA" id="ARBA00022989"/>
    </source>
</evidence>
<dbReference type="GO" id="GO:0022857">
    <property type="term" value="F:transmembrane transporter activity"/>
    <property type="evidence" value="ECO:0007669"/>
    <property type="project" value="InterPro"/>
</dbReference>
<keyword evidence="3 7" id="KW-1133">Transmembrane helix</keyword>
<dbReference type="AlphaFoldDB" id="A0A2T6ZSP1"/>
<organism evidence="10 11">
    <name type="scientific">Tuber borchii</name>
    <name type="common">White truffle</name>
    <dbReference type="NCBI Taxonomy" id="42251"/>
    <lineage>
        <taxon>Eukaryota</taxon>
        <taxon>Fungi</taxon>
        <taxon>Dikarya</taxon>
        <taxon>Ascomycota</taxon>
        <taxon>Pezizomycotina</taxon>
        <taxon>Pezizomycetes</taxon>
        <taxon>Pezizales</taxon>
        <taxon>Tuberaceae</taxon>
        <taxon>Tuber</taxon>
    </lineage>
</organism>
<feature type="domain" description="Threonine/Serine exporter ThrE" evidence="9">
    <location>
        <begin position="663"/>
        <end position="809"/>
    </location>
</feature>
<feature type="region of interest" description="Disordered" evidence="6">
    <location>
        <begin position="304"/>
        <end position="327"/>
    </location>
</feature>
<dbReference type="STRING" id="42251.A0A2T6ZSP1"/>
<dbReference type="Pfam" id="PF06738">
    <property type="entry name" value="ThrE"/>
    <property type="match status" value="1"/>
</dbReference>
<dbReference type="InterPro" id="IPR024528">
    <property type="entry name" value="ThrE_2"/>
</dbReference>
<evidence type="ECO:0000256" key="2">
    <source>
        <dbReference type="ARBA" id="ARBA00022692"/>
    </source>
</evidence>
<dbReference type="OrthoDB" id="413008at2759"/>
<dbReference type="PANTHER" id="PTHR31082">
    <property type="entry name" value="PHEROMONE-REGULATED MEMBRANE PROTEIN 10"/>
    <property type="match status" value="1"/>
</dbReference>
<gene>
    <name evidence="10" type="ORF">B9Z19DRAFT_1101360</name>
</gene>
<dbReference type="EMBL" id="NESQ01000118">
    <property type="protein sequence ID" value="PUU78505.1"/>
    <property type="molecule type" value="Genomic_DNA"/>
</dbReference>
<evidence type="ECO:0000313" key="11">
    <source>
        <dbReference type="Proteomes" id="UP000244722"/>
    </source>
</evidence>
<feature type="domain" description="Threonine/serine exporter-like N-terminal" evidence="8">
    <location>
        <begin position="397"/>
        <end position="639"/>
    </location>
</feature>
<keyword evidence="4 7" id="KW-0472">Membrane</keyword>
<dbReference type="InterPro" id="IPR010619">
    <property type="entry name" value="ThrE-like_N"/>
</dbReference>
<comment type="subcellular location">
    <subcellularLocation>
        <location evidence="1">Membrane</location>
        <topology evidence="1">Multi-pass membrane protein</topology>
    </subcellularLocation>
</comment>
<feature type="transmembrane region" description="Helical" evidence="7">
    <location>
        <begin position="712"/>
        <end position="730"/>
    </location>
</feature>
<evidence type="ECO:0000256" key="7">
    <source>
        <dbReference type="SAM" id="Phobius"/>
    </source>
</evidence>
<dbReference type="PANTHER" id="PTHR31082:SF4">
    <property type="entry name" value="PHEROMONE-REGULATED MEMBRANE PROTEIN 10"/>
    <property type="match status" value="1"/>
</dbReference>
<feature type="region of interest" description="Disordered" evidence="6">
    <location>
        <begin position="189"/>
        <end position="221"/>
    </location>
</feature>
<feature type="compositionally biased region" description="Pro residues" evidence="6">
    <location>
        <begin position="1"/>
        <end position="12"/>
    </location>
</feature>
<feature type="compositionally biased region" description="Low complexity" evidence="6">
    <location>
        <begin position="16"/>
        <end position="28"/>
    </location>
</feature>
<dbReference type="Proteomes" id="UP000244722">
    <property type="component" value="Unassembled WGS sequence"/>
</dbReference>
<proteinExistence type="inferred from homology"/>
<dbReference type="InterPro" id="IPR051361">
    <property type="entry name" value="ThrE/Ser_Exporter"/>
</dbReference>
<keyword evidence="2 7" id="KW-0812">Transmembrane</keyword>
<dbReference type="Pfam" id="PF12821">
    <property type="entry name" value="ThrE_2"/>
    <property type="match status" value="1"/>
</dbReference>
<evidence type="ECO:0000313" key="10">
    <source>
        <dbReference type="EMBL" id="PUU78505.1"/>
    </source>
</evidence>
<evidence type="ECO:0008006" key="12">
    <source>
        <dbReference type="Google" id="ProtNLM"/>
    </source>
</evidence>
<feature type="transmembrane region" description="Helical" evidence="7">
    <location>
        <begin position="620"/>
        <end position="643"/>
    </location>
</feature>
<feature type="transmembrane region" description="Helical" evidence="7">
    <location>
        <begin position="504"/>
        <end position="522"/>
    </location>
</feature>
<feature type="transmembrane region" description="Helical" evidence="7">
    <location>
        <begin position="529"/>
        <end position="546"/>
    </location>
</feature>
<evidence type="ECO:0000256" key="6">
    <source>
        <dbReference type="SAM" id="MobiDB-lite"/>
    </source>
</evidence>
<evidence type="ECO:0000256" key="4">
    <source>
        <dbReference type="ARBA" id="ARBA00023136"/>
    </source>
</evidence>
<feature type="transmembrane region" description="Helical" evidence="7">
    <location>
        <begin position="580"/>
        <end position="600"/>
    </location>
</feature>